<dbReference type="InterPro" id="IPR046243">
    <property type="entry name" value="DUF6276"/>
</dbReference>
<keyword evidence="2" id="KW-1185">Reference proteome</keyword>
<organism evidence="1 2">
    <name type="scientific">Halovenus carboxidivorans</name>
    <dbReference type="NCBI Taxonomy" id="2692199"/>
    <lineage>
        <taxon>Archaea</taxon>
        <taxon>Methanobacteriati</taxon>
        <taxon>Methanobacteriota</taxon>
        <taxon>Stenosarchaea group</taxon>
        <taxon>Halobacteria</taxon>
        <taxon>Halobacteriales</taxon>
        <taxon>Haloarculaceae</taxon>
        <taxon>Halovenus</taxon>
    </lineage>
</organism>
<gene>
    <name evidence="1" type="ORF">GRX03_03135</name>
</gene>
<sequence length="129" mass="13936">MECQECSAGTVQFAVPTEYDAYLPGEESVVALCTRCLAIQPATTATGEPDFGRVSDAFPSSPEAAVPLALLLGLLENLALYRTEITELLDAVERAGTDPLLALDRLARDPDIDTDLDLSGRRRQLEQLL</sequence>
<proteinExistence type="predicted"/>
<comment type="caution">
    <text evidence="1">The sequence shown here is derived from an EMBL/GenBank/DDBJ whole genome shotgun (WGS) entry which is preliminary data.</text>
</comment>
<protein>
    <recommendedName>
        <fullName evidence="3">Small CPxCG-related zinc finger protein</fullName>
    </recommendedName>
</protein>
<dbReference type="Proteomes" id="UP000466535">
    <property type="component" value="Unassembled WGS sequence"/>
</dbReference>
<dbReference type="OrthoDB" id="212944at2157"/>
<evidence type="ECO:0000313" key="1">
    <source>
        <dbReference type="EMBL" id="MXR50604.1"/>
    </source>
</evidence>
<accession>A0A6B0SYF9</accession>
<dbReference type="RefSeq" id="WP_159762717.1">
    <property type="nucleotide sequence ID" value="NZ_WUUT01000001.1"/>
</dbReference>
<evidence type="ECO:0008006" key="3">
    <source>
        <dbReference type="Google" id="ProtNLM"/>
    </source>
</evidence>
<name>A0A6B0SYF9_9EURY</name>
<reference evidence="1 2" key="1">
    <citation type="submission" date="2019-12" db="EMBL/GenBank/DDBJ databases">
        <title>Isolation and characterization of three novel carbon monoxide-oxidizing members of Halobacteria from salione crusts and soils.</title>
        <authorList>
            <person name="Myers M.R."/>
            <person name="King G.M."/>
        </authorList>
    </citation>
    <scope>NUCLEOTIDE SEQUENCE [LARGE SCALE GENOMIC DNA]</scope>
    <source>
        <strain evidence="1 2">WSH3</strain>
    </source>
</reference>
<dbReference type="AlphaFoldDB" id="A0A6B0SYF9"/>
<evidence type="ECO:0000313" key="2">
    <source>
        <dbReference type="Proteomes" id="UP000466535"/>
    </source>
</evidence>
<dbReference type="Pfam" id="PF19792">
    <property type="entry name" value="DUF6276"/>
    <property type="match status" value="1"/>
</dbReference>
<dbReference type="EMBL" id="WUUT01000001">
    <property type="protein sequence ID" value="MXR50604.1"/>
    <property type="molecule type" value="Genomic_DNA"/>
</dbReference>